<dbReference type="PANTHER" id="PTHR36978:SF4">
    <property type="entry name" value="P-LOOP CONTAINING NUCLEOSIDE TRIPHOSPHATE HYDROLASE PROTEIN"/>
    <property type="match status" value="1"/>
</dbReference>
<dbReference type="Pfam" id="PF17784">
    <property type="entry name" value="Sulfotransfer_4"/>
    <property type="match status" value="1"/>
</dbReference>
<evidence type="ECO:0008006" key="2">
    <source>
        <dbReference type="Google" id="ProtNLM"/>
    </source>
</evidence>
<dbReference type="PANTHER" id="PTHR36978">
    <property type="entry name" value="P-LOOP CONTAINING NUCLEOTIDE TRIPHOSPHATE HYDROLASE"/>
    <property type="match status" value="1"/>
</dbReference>
<dbReference type="EMBL" id="LK023324">
    <property type="protein sequence ID" value="CDS07779.1"/>
    <property type="molecule type" value="Genomic_DNA"/>
</dbReference>
<dbReference type="Gene3D" id="3.40.50.300">
    <property type="entry name" value="P-loop containing nucleotide triphosphate hydrolases"/>
    <property type="match status" value="1"/>
</dbReference>
<dbReference type="AlphaFoldDB" id="A0A077WKW8"/>
<name>A0A077WKW8_9FUNG</name>
<dbReference type="InterPro" id="IPR027417">
    <property type="entry name" value="P-loop_NTPase"/>
</dbReference>
<dbReference type="OrthoDB" id="408152at2759"/>
<protein>
    <recommendedName>
        <fullName evidence="2">Sulfotransferase domain-containing protein</fullName>
    </recommendedName>
</protein>
<organism evidence="1">
    <name type="scientific">Lichtheimia ramosa</name>
    <dbReference type="NCBI Taxonomy" id="688394"/>
    <lineage>
        <taxon>Eukaryota</taxon>
        <taxon>Fungi</taxon>
        <taxon>Fungi incertae sedis</taxon>
        <taxon>Mucoromycota</taxon>
        <taxon>Mucoromycotina</taxon>
        <taxon>Mucoromycetes</taxon>
        <taxon>Mucorales</taxon>
        <taxon>Lichtheimiaceae</taxon>
        <taxon>Lichtheimia</taxon>
    </lineage>
</organism>
<gene>
    <name evidence="1" type="ORF">LRAMOSA01728</name>
</gene>
<sequence length="234" mass="26935">MAPLKIIGAGYGRTGTDSLRKALNILGYNCFHMYEFLQVDRHPEWFLDAYLNPDKPVDWDKLYEGYDAAVDWPTVSFLERLMNAYPDAKVILTARDADSWYQSFKNTVHRLAVELKKRNKDLPKHILGWNKLYTVVALDGASDDPEQFNDEEAIKAKYNAHVEWVKKNVPSDRLFIMELGEGWERLCKLLDVPVPDVPYPRGNSTKEFVEDNINKLESHIEAARMIDAQAMRGA</sequence>
<dbReference type="InterPro" id="IPR040632">
    <property type="entry name" value="Sulfotransfer_4"/>
</dbReference>
<accession>A0A077WKW8</accession>
<reference evidence="1" key="1">
    <citation type="journal article" date="2014" name="Genome Announc.">
        <title>De novo whole-genome sequence and genome annotation of Lichtheimia ramosa.</title>
        <authorList>
            <person name="Linde J."/>
            <person name="Schwartze V."/>
            <person name="Binder U."/>
            <person name="Lass-Florl C."/>
            <person name="Voigt K."/>
            <person name="Horn F."/>
        </authorList>
    </citation>
    <scope>NUCLEOTIDE SEQUENCE</scope>
    <source>
        <strain evidence="1">JMRC FSU:6197</strain>
    </source>
</reference>
<proteinExistence type="predicted"/>
<evidence type="ECO:0000313" key="1">
    <source>
        <dbReference type="EMBL" id="CDS07779.1"/>
    </source>
</evidence>
<dbReference type="SUPFAM" id="SSF52540">
    <property type="entry name" value="P-loop containing nucleoside triphosphate hydrolases"/>
    <property type="match status" value="1"/>
</dbReference>